<protein>
    <submittedName>
        <fullName evidence="1">Uncharacterized protein</fullName>
    </submittedName>
</protein>
<dbReference type="EMBL" id="QGKV02000299">
    <property type="protein sequence ID" value="KAF3597504.1"/>
    <property type="molecule type" value="Genomic_DNA"/>
</dbReference>
<name>A0ABQ7EMR9_BRACR</name>
<gene>
    <name evidence="1" type="ORF">DY000_02026242</name>
</gene>
<dbReference type="Proteomes" id="UP000266723">
    <property type="component" value="Unassembled WGS sequence"/>
</dbReference>
<organism evidence="1 2">
    <name type="scientific">Brassica cretica</name>
    <name type="common">Mustard</name>
    <dbReference type="NCBI Taxonomy" id="69181"/>
    <lineage>
        <taxon>Eukaryota</taxon>
        <taxon>Viridiplantae</taxon>
        <taxon>Streptophyta</taxon>
        <taxon>Embryophyta</taxon>
        <taxon>Tracheophyta</taxon>
        <taxon>Spermatophyta</taxon>
        <taxon>Magnoliopsida</taxon>
        <taxon>eudicotyledons</taxon>
        <taxon>Gunneridae</taxon>
        <taxon>Pentapetalae</taxon>
        <taxon>rosids</taxon>
        <taxon>malvids</taxon>
        <taxon>Brassicales</taxon>
        <taxon>Brassicaceae</taxon>
        <taxon>Brassiceae</taxon>
        <taxon>Brassica</taxon>
    </lineage>
</organism>
<evidence type="ECO:0000313" key="1">
    <source>
        <dbReference type="EMBL" id="KAF3597504.1"/>
    </source>
</evidence>
<proteinExistence type="predicted"/>
<reference evidence="1 2" key="1">
    <citation type="journal article" date="2020" name="BMC Genomics">
        <title>Intraspecific diversification of the crop wild relative Brassica cretica Lam. using demographic model selection.</title>
        <authorList>
            <person name="Kioukis A."/>
            <person name="Michalopoulou V.A."/>
            <person name="Briers L."/>
            <person name="Pirintsos S."/>
            <person name="Studholme D.J."/>
            <person name="Pavlidis P."/>
            <person name="Sarris P.F."/>
        </authorList>
    </citation>
    <scope>NUCLEOTIDE SEQUENCE [LARGE SCALE GENOMIC DNA]</scope>
    <source>
        <strain evidence="2">cv. PFS-1207/04</strain>
    </source>
</reference>
<comment type="caution">
    <text evidence="1">The sequence shown here is derived from an EMBL/GenBank/DDBJ whole genome shotgun (WGS) entry which is preliminary data.</text>
</comment>
<sequence>MQSSSSTEVFDPIPDAVQLFLAILITDEVNESFVDKEQKKNGVSFQQISKVFRFEPICFAVCGIARNKIRTDEVRVLARV</sequence>
<accession>A0ABQ7EMR9</accession>
<keyword evidence="2" id="KW-1185">Reference proteome</keyword>
<evidence type="ECO:0000313" key="2">
    <source>
        <dbReference type="Proteomes" id="UP000266723"/>
    </source>
</evidence>